<sequence>MFYAVGQQSQIIYAQGTKADCLRELQQKYPTCSAYSKSDGRDRMTLPEPMKFVHVGGVESCQHLYNVL</sequence>
<comment type="caution">
    <text evidence="1">The sequence shown here is derived from an EMBL/GenBank/DDBJ whole genome shotgun (WGS) entry which is preliminary data.</text>
</comment>
<keyword evidence="2" id="KW-1185">Reference proteome</keyword>
<reference evidence="1 2" key="1">
    <citation type="submission" date="2023-03" db="EMBL/GenBank/DDBJ databases">
        <title>Bacillus Genome Sequencing.</title>
        <authorList>
            <person name="Dunlap C."/>
        </authorList>
    </citation>
    <scope>NUCLEOTIDE SEQUENCE [LARGE SCALE GENOMIC DNA]</scope>
    <source>
        <strain evidence="1 2">B-59205</strain>
    </source>
</reference>
<gene>
    <name evidence="1" type="ORF">P9B03_02280</name>
</gene>
<evidence type="ECO:0000313" key="1">
    <source>
        <dbReference type="EMBL" id="MEC1177298.1"/>
    </source>
</evidence>
<name>A0AAW9NNI8_9BACL</name>
<protein>
    <submittedName>
        <fullName evidence="1">Uncharacterized protein</fullName>
    </submittedName>
</protein>
<dbReference type="AlphaFoldDB" id="A0AAW9NNI8"/>
<proteinExistence type="predicted"/>
<accession>A0AAW9NNI8</accession>
<evidence type="ECO:0000313" key="2">
    <source>
        <dbReference type="Proteomes" id="UP001344888"/>
    </source>
</evidence>
<dbReference type="RefSeq" id="WP_326121595.1">
    <property type="nucleotide sequence ID" value="NZ_JARSFG010000003.1"/>
</dbReference>
<dbReference type="EMBL" id="JARSFG010000003">
    <property type="protein sequence ID" value="MEC1177298.1"/>
    <property type="molecule type" value="Genomic_DNA"/>
</dbReference>
<organism evidence="1 2">
    <name type="scientific">Metasolibacillus meyeri</name>
    <dbReference type="NCBI Taxonomy" id="1071052"/>
    <lineage>
        <taxon>Bacteria</taxon>
        <taxon>Bacillati</taxon>
        <taxon>Bacillota</taxon>
        <taxon>Bacilli</taxon>
        <taxon>Bacillales</taxon>
        <taxon>Caryophanaceae</taxon>
        <taxon>Metasolibacillus</taxon>
    </lineage>
</organism>
<dbReference type="Proteomes" id="UP001344888">
    <property type="component" value="Unassembled WGS sequence"/>
</dbReference>